<evidence type="ECO:0000313" key="13">
    <source>
        <dbReference type="EMBL" id="CDR95952.1"/>
    </source>
</evidence>
<dbReference type="STRING" id="5866.A0A061D7J0"/>
<protein>
    <recommendedName>
        <fullName evidence="10">Palmitoyltransferase</fullName>
        <ecNumber evidence="10">2.3.1.225</ecNumber>
    </recommendedName>
</protein>
<evidence type="ECO:0000259" key="12">
    <source>
        <dbReference type="Pfam" id="PF23510"/>
    </source>
</evidence>
<keyword evidence="3 10" id="KW-0808">Transferase</keyword>
<dbReference type="GO" id="GO:0019706">
    <property type="term" value="F:protein-cysteine S-palmitoyltransferase activity"/>
    <property type="evidence" value="ECO:0007669"/>
    <property type="project" value="UniProtKB-EC"/>
</dbReference>
<evidence type="ECO:0000256" key="5">
    <source>
        <dbReference type="ARBA" id="ARBA00022989"/>
    </source>
</evidence>
<comment type="catalytic activity">
    <reaction evidence="10">
        <text>L-cysteinyl-[protein] + hexadecanoyl-CoA = S-hexadecanoyl-L-cysteinyl-[protein] + CoA</text>
        <dbReference type="Rhea" id="RHEA:36683"/>
        <dbReference type="Rhea" id="RHEA-COMP:10131"/>
        <dbReference type="Rhea" id="RHEA-COMP:11032"/>
        <dbReference type="ChEBI" id="CHEBI:29950"/>
        <dbReference type="ChEBI" id="CHEBI:57287"/>
        <dbReference type="ChEBI" id="CHEBI:57379"/>
        <dbReference type="ChEBI" id="CHEBI:74151"/>
        <dbReference type="EC" id="2.3.1.225"/>
    </reaction>
</comment>
<evidence type="ECO:0000256" key="3">
    <source>
        <dbReference type="ARBA" id="ARBA00022679"/>
    </source>
</evidence>
<evidence type="ECO:0000256" key="2">
    <source>
        <dbReference type="ARBA" id="ARBA00008574"/>
    </source>
</evidence>
<keyword evidence="8" id="KW-0449">Lipoprotein</keyword>
<dbReference type="GO" id="GO:0006612">
    <property type="term" value="P:protein targeting to membrane"/>
    <property type="evidence" value="ECO:0007669"/>
    <property type="project" value="TreeGrafter"/>
</dbReference>
<dbReference type="EC" id="2.3.1.225" evidence="10"/>
<dbReference type="InterPro" id="IPR039859">
    <property type="entry name" value="PFA4/ZDH16/20/ERF2-like"/>
</dbReference>
<dbReference type="Pfam" id="PF23510">
    <property type="entry name" value="Microp_apicomplexa_6"/>
    <property type="match status" value="1"/>
</dbReference>
<evidence type="ECO:0000259" key="11">
    <source>
        <dbReference type="Pfam" id="PF01529"/>
    </source>
</evidence>
<dbReference type="PROSITE" id="PS50216">
    <property type="entry name" value="DHHC"/>
    <property type="match status" value="1"/>
</dbReference>
<keyword evidence="14" id="KW-1185">Reference proteome</keyword>
<dbReference type="KEGG" id="bbig:BBBOND_0211000"/>
<keyword evidence="5 10" id="KW-1133">Transmembrane helix</keyword>
<keyword evidence="6 10" id="KW-0472">Membrane</keyword>
<dbReference type="Pfam" id="PF01529">
    <property type="entry name" value="DHHC"/>
    <property type="match status" value="1"/>
</dbReference>
<feature type="domain" description="Palmitoyltransferase DHHC" evidence="11">
    <location>
        <begin position="119"/>
        <end position="249"/>
    </location>
</feature>
<dbReference type="GO" id="GO:0005783">
    <property type="term" value="C:endoplasmic reticulum"/>
    <property type="evidence" value="ECO:0007669"/>
    <property type="project" value="TreeGrafter"/>
</dbReference>
<comment type="domain">
    <text evidence="10">The DHHC domain is required for palmitoyltransferase activity.</text>
</comment>
<dbReference type="GeneID" id="24564493"/>
<evidence type="ECO:0000256" key="9">
    <source>
        <dbReference type="ARBA" id="ARBA00023315"/>
    </source>
</evidence>
<organism evidence="13 14">
    <name type="scientific">Babesia bigemina</name>
    <dbReference type="NCBI Taxonomy" id="5866"/>
    <lineage>
        <taxon>Eukaryota</taxon>
        <taxon>Sar</taxon>
        <taxon>Alveolata</taxon>
        <taxon>Apicomplexa</taxon>
        <taxon>Aconoidasida</taxon>
        <taxon>Piroplasmida</taxon>
        <taxon>Babesiidae</taxon>
        <taxon>Babesia</taxon>
    </lineage>
</organism>
<keyword evidence="4 10" id="KW-0812">Transmembrane</keyword>
<dbReference type="AlphaFoldDB" id="A0A061D7J0"/>
<dbReference type="EMBL" id="LK391708">
    <property type="protein sequence ID" value="CDR95952.1"/>
    <property type="molecule type" value="Genomic_DNA"/>
</dbReference>
<dbReference type="PANTHER" id="PTHR22883">
    <property type="entry name" value="ZINC FINGER DHHC DOMAIN CONTAINING PROTEIN"/>
    <property type="match status" value="1"/>
</dbReference>
<evidence type="ECO:0000256" key="7">
    <source>
        <dbReference type="ARBA" id="ARBA00023139"/>
    </source>
</evidence>
<feature type="transmembrane region" description="Helical" evidence="10">
    <location>
        <begin position="212"/>
        <end position="237"/>
    </location>
</feature>
<keyword evidence="7" id="KW-0564">Palmitate</keyword>
<keyword evidence="9 10" id="KW-0012">Acyltransferase</keyword>
<dbReference type="RefSeq" id="XP_012768138.1">
    <property type="nucleotide sequence ID" value="XM_012912684.1"/>
</dbReference>
<dbReference type="OMA" id="TGYSIYC"/>
<feature type="transmembrane region" description="Helical" evidence="10">
    <location>
        <begin position="65"/>
        <end position="83"/>
    </location>
</feature>
<dbReference type="InterPro" id="IPR056321">
    <property type="entry name" value="Microp_dom_apicomplexa"/>
</dbReference>
<gene>
    <name evidence="13" type="ORF">BBBOND_0211000</name>
</gene>
<feature type="transmembrane region" description="Helical" evidence="10">
    <location>
        <begin position="39"/>
        <end position="59"/>
    </location>
</feature>
<dbReference type="InterPro" id="IPR001594">
    <property type="entry name" value="Palmitoyltrfase_DHHC"/>
</dbReference>
<dbReference type="Proteomes" id="UP000033188">
    <property type="component" value="Chromosome 2"/>
</dbReference>
<reference evidence="14" key="1">
    <citation type="submission" date="2014-06" db="EMBL/GenBank/DDBJ databases">
        <authorList>
            <person name="Aslett M."/>
            <person name="De Silva N."/>
        </authorList>
    </citation>
    <scope>NUCLEOTIDE SEQUENCE [LARGE SCALE GENOMIC DNA]</scope>
    <source>
        <strain evidence="14">Bond</strain>
    </source>
</reference>
<proteinExistence type="inferred from homology"/>
<evidence type="ECO:0000256" key="6">
    <source>
        <dbReference type="ARBA" id="ARBA00023136"/>
    </source>
</evidence>
<comment type="similarity">
    <text evidence="2 10">Belongs to the DHHC palmitoyltransferase family.</text>
</comment>
<evidence type="ECO:0000313" key="14">
    <source>
        <dbReference type="Proteomes" id="UP000033188"/>
    </source>
</evidence>
<dbReference type="GO" id="GO:0005794">
    <property type="term" value="C:Golgi apparatus"/>
    <property type="evidence" value="ECO:0007669"/>
    <property type="project" value="TreeGrafter"/>
</dbReference>
<name>A0A061D7J0_BABBI</name>
<accession>A0A061D7J0</accession>
<evidence type="ECO:0000256" key="8">
    <source>
        <dbReference type="ARBA" id="ARBA00023288"/>
    </source>
</evidence>
<dbReference type="PANTHER" id="PTHR22883:SF301">
    <property type="entry name" value="PALMITOYLTRANSFERASE ZDHHC12"/>
    <property type="match status" value="1"/>
</dbReference>
<evidence type="ECO:0000256" key="4">
    <source>
        <dbReference type="ARBA" id="ARBA00022692"/>
    </source>
</evidence>
<sequence length="292" mass="33677">MILPEMDDARAYRAIPSDPDAVEEDDTSRCRWGPNPRHLVATLSLLVVEWLLICWVVHLGEAPRYYLIFASMYAFAMGVVILVNRSNPGFVPKDTDLELYRREALPATTVELNHTRFVQRWCVSCRMYKRPRVKHCYECRRCVSRFDHHCPWMSNCIGANNYKLFLLFWQHYLGLQIYSLYFIGQCISAKSADTDVSLLGAAVRSVASEHPLLVCILVVTCIRLLLAGCVFAAHGYLVCRNMTHYEYRSQPYKGNNPFDLGRCGLHRENVAIGLYQNLRAFVLLPWIDFSRD</sequence>
<evidence type="ECO:0000256" key="1">
    <source>
        <dbReference type="ARBA" id="ARBA00004127"/>
    </source>
</evidence>
<dbReference type="OrthoDB" id="9909019at2759"/>
<dbReference type="VEuPathDB" id="PiroplasmaDB:BBBOND_0211000"/>
<comment type="subcellular location">
    <subcellularLocation>
        <location evidence="1">Endomembrane system</location>
        <topology evidence="1">Multi-pass membrane protein</topology>
    </subcellularLocation>
</comment>
<feature type="domain" description="Microprotein" evidence="12">
    <location>
        <begin position="7"/>
        <end position="70"/>
    </location>
</feature>
<evidence type="ECO:0000256" key="10">
    <source>
        <dbReference type="RuleBase" id="RU079119"/>
    </source>
</evidence>